<evidence type="ECO:0000313" key="3">
    <source>
        <dbReference type="Proteomes" id="UP000193911"/>
    </source>
</evidence>
<organism evidence="1 3">
    <name type="scientific">Clostridium sporogenes</name>
    <dbReference type="NCBI Taxonomy" id="1509"/>
    <lineage>
        <taxon>Bacteria</taxon>
        <taxon>Bacillati</taxon>
        <taxon>Bacillota</taxon>
        <taxon>Clostridia</taxon>
        <taxon>Eubacteriales</taxon>
        <taxon>Clostridiaceae</taxon>
        <taxon>Clostridium</taxon>
    </lineage>
</organism>
<dbReference type="AlphaFoldDB" id="A0A2K9MNI7"/>
<dbReference type="Proteomes" id="UP000193911">
    <property type="component" value="Unassembled WGS sequence"/>
</dbReference>
<evidence type="ECO:0000313" key="1">
    <source>
        <dbReference type="EMBL" id="OSB18192.1"/>
    </source>
</evidence>
<evidence type="ECO:0000313" key="2">
    <source>
        <dbReference type="EMBL" id="QDY31834.1"/>
    </source>
</evidence>
<proteinExistence type="predicted"/>
<accession>A0A2K9MNI7</accession>
<protein>
    <submittedName>
        <fullName evidence="1">Uncharacterized protein</fullName>
    </submittedName>
</protein>
<gene>
    <name evidence="1" type="ORF">B2H94_03460</name>
    <name evidence="2" type="ORF">CGS26_05550</name>
</gene>
<sequence>MTNNHYGPIIENKFQYHSCLDKILVENFILIFYLVKKFRYSS</sequence>
<reference evidence="1 3" key="1">
    <citation type="submission" date="2017-02" db="EMBL/GenBank/DDBJ databases">
        <title>Differentiating clades of botulinum-neurotoxin-producing Clostridia with a simple, multiplex PCR assay.</title>
        <authorList>
            <person name="Williamson C.H.D."/>
            <person name="Vazquez A."/>
            <person name="Hill K."/>
            <person name="Smith T.J."/>
            <person name="Nottingham R."/>
            <person name="Stone N.E."/>
            <person name="Sobek C.J."/>
            <person name="Cocking J.H."/>
            <person name="Fernandez R.A."/>
            <person name="Caballero P.A."/>
            <person name="Leiser O.P."/>
            <person name="Keim P."/>
            <person name="Sahl J.W."/>
        </authorList>
    </citation>
    <scope>NUCLEOTIDE SEQUENCE [LARGE SCALE GENOMIC DNA]</scope>
    <source>
        <strain evidence="1 3">CLS_DGF_0088_06</strain>
    </source>
</reference>
<dbReference type="EMBL" id="MWJJ01000001">
    <property type="protein sequence ID" value="OSB18192.1"/>
    <property type="molecule type" value="Genomic_DNA"/>
</dbReference>
<dbReference type="Proteomes" id="UP000962161">
    <property type="component" value="Chromosome"/>
</dbReference>
<name>A0A2K9MNI7_CLOSG</name>
<dbReference type="EMBL" id="CP022405">
    <property type="protein sequence ID" value="QDY31834.1"/>
    <property type="molecule type" value="Genomic_DNA"/>
</dbReference>
<reference evidence="2" key="2">
    <citation type="submission" date="2017-07" db="EMBL/GenBank/DDBJ databases">
        <title>Genome sequencing of BoNT-producing clostridia.</title>
        <authorList>
            <person name="Williamson C."/>
        </authorList>
    </citation>
    <scope>NUCLEOTIDE SEQUENCE</scope>
    <source>
        <strain evidence="2">AM553</strain>
    </source>
</reference>